<comment type="similarity">
    <text evidence="1">Belongs to the CWC26 family.</text>
</comment>
<organism evidence="4 5">
    <name type="scientific">Allacma fusca</name>
    <dbReference type="NCBI Taxonomy" id="39272"/>
    <lineage>
        <taxon>Eukaryota</taxon>
        <taxon>Metazoa</taxon>
        <taxon>Ecdysozoa</taxon>
        <taxon>Arthropoda</taxon>
        <taxon>Hexapoda</taxon>
        <taxon>Collembola</taxon>
        <taxon>Symphypleona</taxon>
        <taxon>Sminthuridae</taxon>
        <taxon>Allacma</taxon>
    </lineage>
</organism>
<feature type="compositionally biased region" description="Basic residues" evidence="3">
    <location>
        <begin position="144"/>
        <end position="156"/>
    </location>
</feature>
<dbReference type="InterPro" id="IPR018609">
    <property type="entry name" value="Bud13"/>
</dbReference>
<proteinExistence type="inferred from homology"/>
<evidence type="ECO:0000313" key="5">
    <source>
        <dbReference type="Proteomes" id="UP000708208"/>
    </source>
</evidence>
<reference evidence="4" key="1">
    <citation type="submission" date="2021-06" db="EMBL/GenBank/DDBJ databases">
        <authorList>
            <person name="Hodson N. C."/>
            <person name="Mongue J. A."/>
            <person name="Jaron S. K."/>
        </authorList>
    </citation>
    <scope>NUCLEOTIDE SEQUENCE</scope>
</reference>
<dbReference type="InterPro" id="IPR051112">
    <property type="entry name" value="CWC26_splicing_factor"/>
</dbReference>
<feature type="compositionally biased region" description="Basic and acidic residues" evidence="3">
    <location>
        <begin position="106"/>
        <end position="115"/>
    </location>
</feature>
<dbReference type="Pfam" id="PF09736">
    <property type="entry name" value="Bud13"/>
    <property type="match status" value="1"/>
</dbReference>
<dbReference type="PANTHER" id="PTHR31809:SF0">
    <property type="entry name" value="BUD13 HOMOLOG"/>
    <property type="match status" value="1"/>
</dbReference>
<sequence length="286" mass="32428">MSQNYLDKYREKSSSKSKKTKTKTYQGSGLKIVDADEGLAPISAASFVSKKNPKKILQQEDDEINPLDPDEMPQVVSVIDDRPAEIRLLEEFRQASKWKAVVTDAEKNVHVERSSKTVNSDSDPSPPRQRIRHGSDSDYSPPRQRAKASPPRKLRGGKAQYDKWGKGIKQAEEQQERLDSALHEMSKPLARYKDDEDLDAHLKSLDREGDPMLKFLAKKKAKASGSGPSKPVYQGPAPPPNRFKIVPGYRWDGVDRSSGYEKEWFQKINSKKALQEESYKWSVEDL</sequence>
<feature type="region of interest" description="Disordered" evidence="3">
    <location>
        <begin position="106"/>
        <end position="184"/>
    </location>
</feature>
<dbReference type="EMBL" id="CAJVCH010130233">
    <property type="protein sequence ID" value="CAG7726070.1"/>
    <property type="molecule type" value="Genomic_DNA"/>
</dbReference>
<dbReference type="AlphaFoldDB" id="A0A8J2KGX0"/>
<dbReference type="GO" id="GO:0070274">
    <property type="term" value="C:RES complex"/>
    <property type="evidence" value="ECO:0007669"/>
    <property type="project" value="TreeGrafter"/>
</dbReference>
<feature type="region of interest" description="Disordered" evidence="3">
    <location>
        <begin position="220"/>
        <end position="241"/>
    </location>
</feature>
<feature type="region of interest" description="Disordered" evidence="3">
    <location>
        <begin position="1"/>
        <end position="26"/>
    </location>
</feature>
<dbReference type="GO" id="GO:0000398">
    <property type="term" value="P:mRNA splicing, via spliceosome"/>
    <property type="evidence" value="ECO:0007669"/>
    <property type="project" value="TreeGrafter"/>
</dbReference>
<gene>
    <name evidence="4" type="ORF">AFUS01_LOCUS15000</name>
</gene>
<evidence type="ECO:0000256" key="3">
    <source>
        <dbReference type="SAM" id="MobiDB-lite"/>
    </source>
</evidence>
<accession>A0A8J2KGX0</accession>
<evidence type="ECO:0000313" key="4">
    <source>
        <dbReference type="EMBL" id="CAG7726070.1"/>
    </source>
</evidence>
<feature type="compositionally biased region" description="Basic and acidic residues" evidence="3">
    <location>
        <begin position="160"/>
        <end position="184"/>
    </location>
</feature>
<dbReference type="Proteomes" id="UP000708208">
    <property type="component" value="Unassembled WGS sequence"/>
</dbReference>
<comment type="caution">
    <text evidence="4">The sequence shown here is derived from an EMBL/GenBank/DDBJ whole genome shotgun (WGS) entry which is preliminary data.</text>
</comment>
<dbReference type="GO" id="GO:0005684">
    <property type="term" value="C:U2-type spliceosomal complex"/>
    <property type="evidence" value="ECO:0007669"/>
    <property type="project" value="TreeGrafter"/>
</dbReference>
<dbReference type="PANTHER" id="PTHR31809">
    <property type="entry name" value="BUD13 HOMOLOG"/>
    <property type="match status" value="1"/>
</dbReference>
<name>A0A8J2KGX0_9HEXA</name>
<dbReference type="GO" id="GO:0003723">
    <property type="term" value="F:RNA binding"/>
    <property type="evidence" value="ECO:0007669"/>
    <property type="project" value="TreeGrafter"/>
</dbReference>
<dbReference type="OrthoDB" id="6022at2759"/>
<evidence type="ECO:0000256" key="2">
    <source>
        <dbReference type="ARBA" id="ARBA00014454"/>
    </source>
</evidence>
<evidence type="ECO:0000256" key="1">
    <source>
        <dbReference type="ARBA" id="ARBA00011069"/>
    </source>
</evidence>
<keyword evidence="5" id="KW-1185">Reference proteome</keyword>
<protein>
    <recommendedName>
        <fullName evidence="2">BUD13 homolog</fullName>
    </recommendedName>
</protein>